<feature type="transmembrane region" description="Helical" evidence="1">
    <location>
        <begin position="63"/>
        <end position="81"/>
    </location>
</feature>
<gene>
    <name evidence="2" type="ORF">CINTURNW_3701</name>
</gene>
<keyword evidence="1" id="KW-0472">Membrane</keyword>
<feature type="transmembrane region" description="Helical" evidence="1">
    <location>
        <begin position="32"/>
        <end position="51"/>
    </location>
</feature>
<accession>U2PZ78</accession>
<dbReference type="AlphaFoldDB" id="U2PZ78"/>
<dbReference type="RefSeq" id="WP_021803635.1">
    <property type="nucleotide sequence ID" value="NZ_KI273145.1"/>
</dbReference>
<name>U2PZ78_9CLOT</name>
<dbReference type="PATRIC" id="fig|1294142.3.peg.3866"/>
<dbReference type="HOGENOM" id="CLU_1822033_0_0_9"/>
<keyword evidence="3" id="KW-1185">Reference proteome</keyword>
<dbReference type="OrthoDB" id="9938682at2"/>
<dbReference type="Proteomes" id="UP000016721">
    <property type="component" value="Unassembled WGS sequence"/>
</dbReference>
<protein>
    <submittedName>
        <fullName evidence="2">Uncharacterized protein</fullName>
    </submittedName>
</protein>
<evidence type="ECO:0000313" key="3">
    <source>
        <dbReference type="Proteomes" id="UP000016721"/>
    </source>
</evidence>
<keyword evidence="1" id="KW-0812">Transmembrane</keyword>
<feature type="transmembrane region" description="Helical" evidence="1">
    <location>
        <begin position="87"/>
        <end position="110"/>
    </location>
</feature>
<feature type="transmembrane region" description="Helical" evidence="1">
    <location>
        <begin position="122"/>
        <end position="140"/>
    </location>
</feature>
<feature type="transmembrane region" description="Helical" evidence="1">
    <location>
        <begin position="7"/>
        <end position="26"/>
    </location>
</feature>
<reference evidence="2 3" key="1">
    <citation type="journal article" date="2013" name="Genome Announc.">
        <title>Draft Genome Sequence of the Hydrogen- and Ethanol-Producing Bacterium Clostridium intestinale Strain URNW.</title>
        <authorList>
            <person name="Lal S."/>
            <person name="Ramachandran U."/>
            <person name="Zhang X."/>
            <person name="Sparling R."/>
            <person name="Levin D.B."/>
        </authorList>
    </citation>
    <scope>NUCLEOTIDE SEQUENCE [LARGE SCALE GENOMIC DNA]</scope>
    <source>
        <strain evidence="2 3">URNW</strain>
    </source>
</reference>
<dbReference type="EMBL" id="APJA01000022">
    <property type="protein sequence ID" value="ERK29064.1"/>
    <property type="molecule type" value="Genomic_DNA"/>
</dbReference>
<evidence type="ECO:0000256" key="1">
    <source>
        <dbReference type="SAM" id="Phobius"/>
    </source>
</evidence>
<organism evidence="2 3">
    <name type="scientific">Clostridium intestinale URNW</name>
    <dbReference type="NCBI Taxonomy" id="1294142"/>
    <lineage>
        <taxon>Bacteria</taxon>
        <taxon>Bacillati</taxon>
        <taxon>Bacillota</taxon>
        <taxon>Clostridia</taxon>
        <taxon>Eubacteriales</taxon>
        <taxon>Clostridiaceae</taxon>
        <taxon>Clostridium</taxon>
    </lineage>
</organism>
<keyword evidence="1" id="KW-1133">Transmembrane helix</keyword>
<sequence>MKYKFINSNFISVVIIIIIFTFYRIFPKELQIGIPFILGVCFAVNIVILIYKRKYWEEILRPFILFITMLIIFINYYNSALKFDDSFMKVCLLAIGWAFPCLAYTSIVSWKRIGDSVKYKQSIFFLVYCMILAILCTIVAI</sequence>
<evidence type="ECO:0000313" key="2">
    <source>
        <dbReference type="EMBL" id="ERK29064.1"/>
    </source>
</evidence>
<dbReference type="eggNOG" id="ENOG502ZNZ5">
    <property type="taxonomic scope" value="Bacteria"/>
</dbReference>
<proteinExistence type="predicted"/>
<comment type="caution">
    <text evidence="2">The sequence shown here is derived from an EMBL/GenBank/DDBJ whole genome shotgun (WGS) entry which is preliminary data.</text>
</comment>